<gene>
    <name evidence="2" type="ORF">EAE98_010193</name>
</gene>
<proteinExistence type="predicted"/>
<protein>
    <submittedName>
        <fullName evidence="2">Uncharacterized protein</fullName>
    </submittedName>
</protein>
<feature type="region of interest" description="Disordered" evidence="1">
    <location>
        <begin position="55"/>
        <end position="75"/>
    </location>
</feature>
<organism evidence="2 3">
    <name type="scientific">Botrytis deweyae</name>
    <dbReference type="NCBI Taxonomy" id="2478750"/>
    <lineage>
        <taxon>Eukaryota</taxon>
        <taxon>Fungi</taxon>
        <taxon>Dikarya</taxon>
        <taxon>Ascomycota</taxon>
        <taxon>Pezizomycotina</taxon>
        <taxon>Leotiomycetes</taxon>
        <taxon>Helotiales</taxon>
        <taxon>Sclerotiniaceae</taxon>
        <taxon>Botrytis</taxon>
    </lineage>
</organism>
<comment type="caution">
    <text evidence="2">The sequence shown here is derived from an EMBL/GenBank/DDBJ whole genome shotgun (WGS) entry which is preliminary data.</text>
</comment>
<name>A0ABQ7I9D1_9HELO</name>
<sequence>MEGSKHLLIRGKSKNEKVKEDNIEEKLNNAEFVADFEKELIDLDYARYIHITRNGSKTSPSSCAKGNQDSFDMCL</sequence>
<dbReference type="RefSeq" id="XP_038805826.1">
    <property type="nucleotide sequence ID" value="XM_038957814.1"/>
</dbReference>
<accession>A0ABQ7I9D1</accession>
<keyword evidence="3" id="KW-1185">Reference proteome</keyword>
<evidence type="ECO:0000313" key="2">
    <source>
        <dbReference type="EMBL" id="KAF7917430.1"/>
    </source>
</evidence>
<reference evidence="2 3" key="1">
    <citation type="journal article" date="2020" name="Genome Biol. Evol.">
        <title>Comparative genomics of Sclerotiniaceae.</title>
        <authorList>
            <person name="Valero Jimenez C.A."/>
            <person name="Steentjes M."/>
            <person name="Scholten O.E."/>
            <person name="Van Kan J.A.L."/>
        </authorList>
    </citation>
    <scope>NUCLEOTIDE SEQUENCE [LARGE SCALE GENOMIC DNA]</scope>
    <source>
        <strain evidence="2 3">B1</strain>
    </source>
</reference>
<dbReference type="GeneID" id="62236964"/>
<dbReference type="EMBL" id="RCSX01000034">
    <property type="protein sequence ID" value="KAF7917430.1"/>
    <property type="molecule type" value="Genomic_DNA"/>
</dbReference>
<evidence type="ECO:0000313" key="3">
    <source>
        <dbReference type="Proteomes" id="UP000783213"/>
    </source>
</evidence>
<evidence type="ECO:0000256" key="1">
    <source>
        <dbReference type="SAM" id="MobiDB-lite"/>
    </source>
</evidence>
<dbReference type="Proteomes" id="UP000783213">
    <property type="component" value="Unassembled WGS sequence"/>
</dbReference>